<dbReference type="Pfam" id="PF13673">
    <property type="entry name" value="Acetyltransf_10"/>
    <property type="match status" value="1"/>
</dbReference>
<keyword evidence="5" id="KW-1185">Reference proteome</keyword>
<dbReference type="AlphaFoldDB" id="A0A0H4I590"/>
<evidence type="ECO:0000313" key="4">
    <source>
        <dbReference type="EMBL" id="AKO52895.1"/>
    </source>
</evidence>
<dbReference type="InterPro" id="IPR016181">
    <property type="entry name" value="Acyl_CoA_acyltransferase"/>
</dbReference>
<dbReference type="STRING" id="330734.ABA45_11185"/>
<evidence type="ECO:0000256" key="1">
    <source>
        <dbReference type="ARBA" id="ARBA00022679"/>
    </source>
</evidence>
<evidence type="ECO:0000259" key="3">
    <source>
        <dbReference type="PROSITE" id="PS51186"/>
    </source>
</evidence>
<proteinExistence type="predicted"/>
<dbReference type="SUPFAM" id="SSF55729">
    <property type="entry name" value="Acyl-CoA N-acyltransferases (Nat)"/>
    <property type="match status" value="1"/>
</dbReference>
<reference evidence="4 5" key="1">
    <citation type="submission" date="2015-05" db="EMBL/GenBank/DDBJ databases">
        <title>Complete genome of Marinobacter psychrophilus strain 20041T isolated from sea-ice of the Canadian Basin.</title>
        <authorList>
            <person name="Song L."/>
            <person name="Ren L."/>
            <person name="Yu Y."/>
            <person name="Wang X."/>
        </authorList>
    </citation>
    <scope>NUCLEOTIDE SEQUENCE [LARGE SCALE GENOMIC DNA]</scope>
    <source>
        <strain evidence="4 5">20041</strain>
    </source>
</reference>
<name>A0A0H4I590_9GAMM</name>
<dbReference type="InterPro" id="IPR057691">
    <property type="entry name" value="DUF7931"/>
</dbReference>
<gene>
    <name evidence="4" type="ORF">ABA45_11185</name>
</gene>
<dbReference type="InterPro" id="IPR050832">
    <property type="entry name" value="Bact_Acetyltransf"/>
</dbReference>
<dbReference type="RefSeq" id="WP_048386148.1">
    <property type="nucleotide sequence ID" value="NZ_CP011494.1"/>
</dbReference>
<dbReference type="Pfam" id="PF25559">
    <property type="entry name" value="DUF7931"/>
    <property type="match status" value="1"/>
</dbReference>
<dbReference type="GO" id="GO:0016747">
    <property type="term" value="F:acyltransferase activity, transferring groups other than amino-acyl groups"/>
    <property type="evidence" value="ECO:0007669"/>
    <property type="project" value="InterPro"/>
</dbReference>
<evidence type="ECO:0000313" key="5">
    <source>
        <dbReference type="Proteomes" id="UP000036406"/>
    </source>
</evidence>
<dbReference type="CDD" id="cd04301">
    <property type="entry name" value="NAT_SF"/>
    <property type="match status" value="1"/>
</dbReference>
<dbReference type="EMBL" id="CP011494">
    <property type="protein sequence ID" value="AKO52895.1"/>
    <property type="molecule type" value="Genomic_DNA"/>
</dbReference>
<protein>
    <submittedName>
        <fullName evidence="4">GCN5 family acetyltransferase</fullName>
    </submittedName>
</protein>
<dbReference type="KEGG" id="mpq:ABA45_11185"/>
<dbReference type="Proteomes" id="UP000036406">
    <property type="component" value="Chromosome"/>
</dbReference>
<accession>A0A0H4I590</accession>
<dbReference type="InterPro" id="IPR000182">
    <property type="entry name" value="GNAT_dom"/>
</dbReference>
<dbReference type="PATRIC" id="fig|330734.3.peg.2346"/>
<dbReference type="PANTHER" id="PTHR43877">
    <property type="entry name" value="AMINOALKYLPHOSPHONATE N-ACETYLTRANSFERASE-RELATED-RELATED"/>
    <property type="match status" value="1"/>
</dbReference>
<organism evidence="4 5">
    <name type="scientific">Marinobacter psychrophilus</name>
    <dbReference type="NCBI Taxonomy" id="330734"/>
    <lineage>
        <taxon>Bacteria</taxon>
        <taxon>Pseudomonadati</taxon>
        <taxon>Pseudomonadota</taxon>
        <taxon>Gammaproteobacteria</taxon>
        <taxon>Pseudomonadales</taxon>
        <taxon>Marinobacteraceae</taxon>
        <taxon>Marinobacter</taxon>
    </lineage>
</organism>
<dbReference type="PROSITE" id="PS51186">
    <property type="entry name" value="GNAT"/>
    <property type="match status" value="1"/>
</dbReference>
<keyword evidence="1 4" id="KW-0808">Transferase</keyword>
<keyword evidence="2" id="KW-0012">Acyltransferase</keyword>
<sequence>MNLRIRKYNWNSAPPQIRGIRQRVFVEEQNVPPELEWDATDQSGEHFLVVVDGNKAAATARLYGIPGATGFIGRMAVLPPYRGKRIGQALLHHLICQGAAHYSQLQLSAQLHAVEFYRRAGFHLCSDQYDDAGIAHFDMRCLAPSVLAEDLAAEPAEKRPGIRKYPMNLGDDSRSWLFEQPRQLVELMHSLAGQARQRLWLYDNSLDFDLYGQPRFCELVSQIARRHRLSDVRLLIEDDKALTQRQHGLVELMRRLPSHIELRLVSDANPSEKEPFLLADRQGVLYRHGVGGSQGFANFSDRGRVKRLEERFLQMWNTSQQSTELRVLSL</sequence>
<dbReference type="Gene3D" id="3.40.630.30">
    <property type="match status" value="1"/>
</dbReference>
<evidence type="ECO:0000256" key="2">
    <source>
        <dbReference type="ARBA" id="ARBA00023315"/>
    </source>
</evidence>
<feature type="domain" description="N-acetyltransferase" evidence="3">
    <location>
        <begin position="3"/>
        <end position="144"/>
    </location>
</feature>